<dbReference type="InterPro" id="IPR001853">
    <property type="entry name" value="DSBA-like_thioredoxin_dom"/>
</dbReference>
<keyword evidence="2" id="KW-0413">Isomerase</keyword>
<dbReference type="CDD" id="cd03024">
    <property type="entry name" value="DsbA_FrnE"/>
    <property type="match status" value="1"/>
</dbReference>
<dbReference type="GO" id="GO:0016491">
    <property type="term" value="F:oxidoreductase activity"/>
    <property type="evidence" value="ECO:0007669"/>
    <property type="project" value="InterPro"/>
</dbReference>
<proteinExistence type="predicted"/>
<dbReference type="GO" id="GO:0016853">
    <property type="term" value="F:isomerase activity"/>
    <property type="evidence" value="ECO:0007669"/>
    <property type="project" value="UniProtKB-KW"/>
</dbReference>
<dbReference type="Pfam" id="PF01323">
    <property type="entry name" value="DSBA"/>
    <property type="match status" value="1"/>
</dbReference>
<dbReference type="EMBL" id="JACHXW010000004">
    <property type="protein sequence ID" value="MBB3151595.1"/>
    <property type="molecule type" value="Genomic_DNA"/>
</dbReference>
<sequence>MKVEIWSDYVCPFCYIGKRKFELALEKFAHKDKIEVAFKSFELDPSADPNSNVSTYSMLAAKYGMSVEKAKETTRNVAEQAAAVGLSFHFDLAVSTNTFDAHRLVKYAAQQGKDIELSERLFKAYFTEGENIGNHERLASLAADAGLDASEVLAMLQTDQYSAKVREEETEGSQLGIKGVPFYVIDRKYAVSGAQSPAVFLDTLNKAWEEKHPAFIQVEESDPDVLCTDGYCAPDSSKS</sequence>
<dbReference type="Proteomes" id="UP000518605">
    <property type="component" value="Unassembled WGS sequence"/>
</dbReference>
<dbReference type="InterPro" id="IPR036249">
    <property type="entry name" value="Thioredoxin-like_sf"/>
</dbReference>
<evidence type="ECO:0000313" key="3">
    <source>
        <dbReference type="Proteomes" id="UP000518605"/>
    </source>
</evidence>
<dbReference type="RefSeq" id="WP_183560733.1">
    <property type="nucleotide sequence ID" value="NZ_CBCSLB010000011.1"/>
</dbReference>
<dbReference type="Gene3D" id="3.40.30.10">
    <property type="entry name" value="Glutaredoxin"/>
    <property type="match status" value="1"/>
</dbReference>
<dbReference type="SUPFAM" id="SSF52833">
    <property type="entry name" value="Thioredoxin-like"/>
    <property type="match status" value="1"/>
</dbReference>
<evidence type="ECO:0000313" key="2">
    <source>
        <dbReference type="EMBL" id="MBB3151595.1"/>
    </source>
</evidence>
<evidence type="ECO:0000259" key="1">
    <source>
        <dbReference type="Pfam" id="PF01323"/>
    </source>
</evidence>
<dbReference type="PANTHER" id="PTHR13887">
    <property type="entry name" value="GLUTATHIONE S-TRANSFERASE KAPPA"/>
    <property type="match status" value="1"/>
</dbReference>
<dbReference type="PANTHER" id="PTHR13887:SF41">
    <property type="entry name" value="THIOREDOXIN SUPERFAMILY PROTEIN"/>
    <property type="match status" value="1"/>
</dbReference>
<gene>
    <name evidence="2" type="ORF">FHS16_001641</name>
</gene>
<name>A0A7W5C5N0_9BACL</name>
<protein>
    <submittedName>
        <fullName evidence="2">Putative DsbA family dithiol-disulfide isomerase</fullName>
    </submittedName>
</protein>
<accession>A0A7W5C5N0</accession>
<feature type="domain" description="DSBA-like thioredoxin" evidence="1">
    <location>
        <begin position="3"/>
        <end position="204"/>
    </location>
</feature>
<dbReference type="AlphaFoldDB" id="A0A7W5C5N0"/>
<organism evidence="2 3">
    <name type="scientific">Paenibacillus endophyticus</name>
    <dbReference type="NCBI Taxonomy" id="1294268"/>
    <lineage>
        <taxon>Bacteria</taxon>
        <taxon>Bacillati</taxon>
        <taxon>Bacillota</taxon>
        <taxon>Bacilli</taxon>
        <taxon>Bacillales</taxon>
        <taxon>Paenibacillaceae</taxon>
        <taxon>Paenibacillus</taxon>
    </lineage>
</organism>
<comment type="caution">
    <text evidence="2">The sequence shown here is derived from an EMBL/GenBank/DDBJ whole genome shotgun (WGS) entry which is preliminary data.</text>
</comment>
<keyword evidence="3" id="KW-1185">Reference proteome</keyword>
<reference evidence="2 3" key="1">
    <citation type="submission" date="2020-08" db="EMBL/GenBank/DDBJ databases">
        <title>Genomic Encyclopedia of Type Strains, Phase III (KMG-III): the genomes of soil and plant-associated and newly described type strains.</title>
        <authorList>
            <person name="Whitman W."/>
        </authorList>
    </citation>
    <scope>NUCLEOTIDE SEQUENCE [LARGE SCALE GENOMIC DNA]</scope>
    <source>
        <strain evidence="2 3">CECT 8234</strain>
    </source>
</reference>